<keyword evidence="2" id="KW-0472">Membrane</keyword>
<proteinExistence type="predicted"/>
<protein>
    <submittedName>
        <fullName evidence="3">Uncharacterized protein</fullName>
    </submittedName>
</protein>
<evidence type="ECO:0000313" key="4">
    <source>
        <dbReference type="Proteomes" id="UP001498476"/>
    </source>
</evidence>
<comment type="caution">
    <text evidence="3">The sequence shown here is derived from an EMBL/GenBank/DDBJ whole genome shotgun (WGS) entry which is preliminary data.</text>
</comment>
<keyword evidence="2" id="KW-0812">Transmembrane</keyword>
<evidence type="ECO:0000256" key="1">
    <source>
        <dbReference type="SAM" id="MobiDB-lite"/>
    </source>
</evidence>
<dbReference type="EMBL" id="JAZAVJ010000093">
    <property type="protein sequence ID" value="KAK7414901.1"/>
    <property type="molecule type" value="Genomic_DNA"/>
</dbReference>
<evidence type="ECO:0000256" key="2">
    <source>
        <dbReference type="SAM" id="Phobius"/>
    </source>
</evidence>
<keyword evidence="4" id="KW-1185">Reference proteome</keyword>
<reference evidence="3 4" key="1">
    <citation type="journal article" date="2025" name="Microbiol. Resour. Announc.">
        <title>Draft genome sequences for Neonectria magnoliae and Neonectria punicea, canker pathogens of Liriodendron tulipifera and Acer saccharum in West Virginia.</title>
        <authorList>
            <person name="Petronek H.M."/>
            <person name="Kasson M.T."/>
            <person name="Metheny A.M."/>
            <person name="Stauder C.M."/>
            <person name="Lovett B."/>
            <person name="Lynch S.C."/>
            <person name="Garnas J.R."/>
            <person name="Kasson L.R."/>
            <person name="Stajich J.E."/>
        </authorList>
    </citation>
    <scope>NUCLEOTIDE SEQUENCE [LARGE SCALE GENOMIC DNA]</scope>
    <source>
        <strain evidence="3 4">NRRL 64653</strain>
    </source>
</reference>
<evidence type="ECO:0000313" key="3">
    <source>
        <dbReference type="EMBL" id="KAK7414901.1"/>
    </source>
</evidence>
<feature type="compositionally biased region" description="Polar residues" evidence="1">
    <location>
        <begin position="9"/>
        <end position="19"/>
    </location>
</feature>
<gene>
    <name evidence="3" type="ORF">QQX98_006322</name>
</gene>
<organism evidence="3 4">
    <name type="scientific">Neonectria punicea</name>
    <dbReference type="NCBI Taxonomy" id="979145"/>
    <lineage>
        <taxon>Eukaryota</taxon>
        <taxon>Fungi</taxon>
        <taxon>Dikarya</taxon>
        <taxon>Ascomycota</taxon>
        <taxon>Pezizomycotina</taxon>
        <taxon>Sordariomycetes</taxon>
        <taxon>Hypocreomycetidae</taxon>
        <taxon>Hypocreales</taxon>
        <taxon>Nectriaceae</taxon>
        <taxon>Neonectria</taxon>
    </lineage>
</organism>
<sequence length="282" mass="31177">MEGFVRNTVCANEDSNPGDETSGGYPEDPSKLPFSLSSTSSAIQREVEPCLFPEAGANPELEYLYPYQQALAFVVDTPRFYKGSMPDAYRSLEANRLEIVLIAAGILVLVSVLGILILLGVGVRPPATAQDAEYGQRWTAWGASYNEQQARRAIEPYHDCNDTFLNSVRRQSQSLAEEFKQELSTLRFSFTSHGASPADQEQHDCGMFDRLRRFSLQRTLVASENGSGQDTACNSCCEFLDSPLSATGREDDLSGPRMRISRIAENATSCDLEAQHWDDPVL</sequence>
<name>A0ABR1H2R0_9HYPO</name>
<accession>A0ABR1H2R0</accession>
<keyword evidence="2" id="KW-1133">Transmembrane helix</keyword>
<feature type="transmembrane region" description="Helical" evidence="2">
    <location>
        <begin position="99"/>
        <end position="121"/>
    </location>
</feature>
<dbReference type="Proteomes" id="UP001498476">
    <property type="component" value="Unassembled WGS sequence"/>
</dbReference>
<feature type="region of interest" description="Disordered" evidence="1">
    <location>
        <begin position="1"/>
        <end position="36"/>
    </location>
</feature>